<keyword evidence="5 13" id="KW-0349">Heme</keyword>
<dbReference type="FunFam" id="1.10.630.10:FF:000042">
    <property type="entry name" value="Cytochrome P450"/>
    <property type="match status" value="1"/>
</dbReference>
<dbReference type="PRINTS" id="PR00385">
    <property type="entry name" value="P450"/>
</dbReference>
<protein>
    <submittedName>
        <fullName evidence="15">Cytochrome P450 6BK7</fullName>
    </submittedName>
</protein>
<evidence type="ECO:0000256" key="9">
    <source>
        <dbReference type="ARBA" id="ARBA00023002"/>
    </source>
</evidence>
<evidence type="ECO:0000256" key="11">
    <source>
        <dbReference type="ARBA" id="ARBA00023033"/>
    </source>
</evidence>
<dbReference type="GO" id="GO:0016705">
    <property type="term" value="F:oxidoreductase activity, acting on paired donors, with incorporation or reduction of molecular oxygen"/>
    <property type="evidence" value="ECO:0007669"/>
    <property type="project" value="InterPro"/>
</dbReference>
<dbReference type="EMBL" id="KQ971889">
    <property type="protein sequence ID" value="EFA12631.1"/>
    <property type="molecule type" value="Genomic_DNA"/>
</dbReference>
<dbReference type="GO" id="GO:0004497">
    <property type="term" value="F:monooxygenase activity"/>
    <property type="evidence" value="ECO:0007669"/>
    <property type="project" value="UniProtKB-KW"/>
</dbReference>
<evidence type="ECO:0000256" key="10">
    <source>
        <dbReference type="ARBA" id="ARBA00023004"/>
    </source>
</evidence>
<name>D7EJA2_TRICA</name>
<dbReference type="GO" id="GO:0005506">
    <property type="term" value="F:iron ion binding"/>
    <property type="evidence" value="ECO:0007669"/>
    <property type="project" value="InterPro"/>
</dbReference>
<keyword evidence="11 14" id="KW-0503">Monooxygenase</keyword>
<evidence type="ECO:0000256" key="12">
    <source>
        <dbReference type="ARBA" id="ARBA00023136"/>
    </source>
</evidence>
<evidence type="ECO:0000256" key="1">
    <source>
        <dbReference type="ARBA" id="ARBA00001971"/>
    </source>
</evidence>
<feature type="binding site" description="axial binding residue" evidence="13">
    <location>
        <position position="435"/>
    </location>
    <ligand>
        <name>heme</name>
        <dbReference type="ChEBI" id="CHEBI:30413"/>
    </ligand>
    <ligandPart>
        <name>Fe</name>
        <dbReference type="ChEBI" id="CHEBI:18248"/>
    </ligandPart>
</feature>
<dbReference type="STRING" id="7070.D7EJA2"/>
<dbReference type="AlphaFoldDB" id="D7EJA2"/>
<dbReference type="OMA" id="LMRTMQL"/>
<dbReference type="HOGENOM" id="CLU_001570_5_2_1"/>
<keyword evidence="12" id="KW-0472">Membrane</keyword>
<dbReference type="InterPro" id="IPR036396">
    <property type="entry name" value="Cyt_P450_sf"/>
</dbReference>
<dbReference type="PROSITE" id="PS00086">
    <property type="entry name" value="CYTOCHROME_P450"/>
    <property type="match status" value="1"/>
</dbReference>
<organism evidence="15 16">
    <name type="scientific">Tribolium castaneum</name>
    <name type="common">Red flour beetle</name>
    <dbReference type="NCBI Taxonomy" id="7070"/>
    <lineage>
        <taxon>Eukaryota</taxon>
        <taxon>Metazoa</taxon>
        <taxon>Ecdysozoa</taxon>
        <taxon>Arthropoda</taxon>
        <taxon>Hexapoda</taxon>
        <taxon>Insecta</taxon>
        <taxon>Pterygota</taxon>
        <taxon>Neoptera</taxon>
        <taxon>Endopterygota</taxon>
        <taxon>Coleoptera</taxon>
        <taxon>Polyphaga</taxon>
        <taxon>Cucujiformia</taxon>
        <taxon>Tenebrionidae</taxon>
        <taxon>Tenebrionidae incertae sedis</taxon>
        <taxon>Tribolium</taxon>
    </lineage>
</organism>
<comment type="subcellular location">
    <subcellularLocation>
        <location evidence="3">Endoplasmic reticulum membrane</location>
        <topology evidence="3">Peripheral membrane protein</topology>
    </subcellularLocation>
    <subcellularLocation>
        <location evidence="2">Microsome membrane</location>
        <topology evidence="2">Peripheral membrane protein</topology>
    </subcellularLocation>
</comment>
<dbReference type="OrthoDB" id="2789670at2759"/>
<accession>D7EJA2</accession>
<dbReference type="Pfam" id="PF00067">
    <property type="entry name" value="p450"/>
    <property type="match status" value="1"/>
</dbReference>
<gene>
    <name evidence="15" type="primary">AUGUSTUS-3.0.2_10239</name>
    <name evidence="15" type="ORF">TcasGA2_TC010239</name>
</gene>
<dbReference type="FunCoup" id="D7EJA2">
    <property type="interactions" value="249"/>
</dbReference>
<dbReference type="PANTHER" id="PTHR24292">
    <property type="entry name" value="CYTOCHROME P450"/>
    <property type="match status" value="1"/>
</dbReference>
<comment type="cofactor">
    <cofactor evidence="1 13">
        <name>heme</name>
        <dbReference type="ChEBI" id="CHEBI:30413"/>
    </cofactor>
</comment>
<proteinExistence type="inferred from homology"/>
<evidence type="ECO:0000256" key="13">
    <source>
        <dbReference type="PIRSR" id="PIRSR602401-1"/>
    </source>
</evidence>
<reference evidence="15 16" key="2">
    <citation type="journal article" date="2010" name="Nucleic Acids Res.">
        <title>BeetleBase in 2010: revisions to provide comprehensive genomic information for Tribolium castaneum.</title>
        <authorList>
            <person name="Kim H.S."/>
            <person name="Murphy T."/>
            <person name="Xia J."/>
            <person name="Caragea D."/>
            <person name="Park Y."/>
            <person name="Beeman R.W."/>
            <person name="Lorenzen M.D."/>
            <person name="Butcher S."/>
            <person name="Manak J.R."/>
            <person name="Brown S.J."/>
        </authorList>
    </citation>
    <scope>NUCLEOTIDE SEQUENCE [LARGE SCALE GENOMIC DNA]</scope>
    <source>
        <strain evidence="15 16">Georgia GA2</strain>
    </source>
</reference>
<evidence type="ECO:0000313" key="16">
    <source>
        <dbReference type="Proteomes" id="UP000007266"/>
    </source>
</evidence>
<keyword evidence="6 13" id="KW-0479">Metal-binding</keyword>
<dbReference type="eggNOG" id="KOG0158">
    <property type="taxonomic scope" value="Eukaryota"/>
</dbReference>
<dbReference type="Proteomes" id="UP000007266">
    <property type="component" value="Unassembled WGS sequence"/>
</dbReference>
<dbReference type="PRINTS" id="PR00463">
    <property type="entry name" value="EP450I"/>
</dbReference>
<evidence type="ECO:0000256" key="2">
    <source>
        <dbReference type="ARBA" id="ARBA00004174"/>
    </source>
</evidence>
<dbReference type="PhylomeDB" id="D7EJA2"/>
<dbReference type="InterPro" id="IPR050476">
    <property type="entry name" value="Insect_CytP450_Detox"/>
</dbReference>
<dbReference type="InterPro" id="IPR002401">
    <property type="entry name" value="Cyt_P450_E_grp-I"/>
</dbReference>
<keyword evidence="16" id="KW-1185">Reference proteome</keyword>
<evidence type="ECO:0000256" key="14">
    <source>
        <dbReference type="RuleBase" id="RU000461"/>
    </source>
</evidence>
<evidence type="ECO:0000256" key="6">
    <source>
        <dbReference type="ARBA" id="ARBA00022723"/>
    </source>
</evidence>
<dbReference type="GO" id="GO:0005789">
    <property type="term" value="C:endoplasmic reticulum membrane"/>
    <property type="evidence" value="ECO:0007669"/>
    <property type="project" value="UniProtKB-SubCell"/>
</dbReference>
<evidence type="ECO:0000256" key="8">
    <source>
        <dbReference type="ARBA" id="ARBA00022848"/>
    </source>
</evidence>
<dbReference type="InParanoid" id="D7EJA2"/>
<dbReference type="Gene3D" id="1.10.630.10">
    <property type="entry name" value="Cytochrome P450"/>
    <property type="match status" value="1"/>
</dbReference>
<evidence type="ECO:0000256" key="4">
    <source>
        <dbReference type="ARBA" id="ARBA00010617"/>
    </source>
</evidence>
<dbReference type="InterPro" id="IPR017972">
    <property type="entry name" value="Cyt_P450_CS"/>
</dbReference>
<evidence type="ECO:0000313" key="15">
    <source>
        <dbReference type="EMBL" id="EFA12631.1"/>
    </source>
</evidence>
<keyword evidence="9 14" id="KW-0560">Oxidoreductase</keyword>
<dbReference type="InterPro" id="IPR001128">
    <property type="entry name" value="Cyt_P450"/>
</dbReference>
<evidence type="ECO:0000256" key="3">
    <source>
        <dbReference type="ARBA" id="ARBA00004406"/>
    </source>
</evidence>
<keyword evidence="10 13" id="KW-0408">Iron</keyword>
<sequence length="490" mass="56645">MFTFVGVAIALLATLFAYFKWTYKYWERRNLQYLEPKIPYGNGTGPFKRTENAGFRFKRQYEELKSRGWKHGGLYSILNPIYLVADLDYIKNIMTKDFHYFTDRGIYYNEKNDPLSAHLFALGGPKWRHLRTKLSPTFTSGKMKQMFQTLVDCVPQLLQQIDKNVPVDIKEVLGCFTTDIIGSCAFGLECKTFEDENSPFREYGRKFFQVSNLKIAKFLFSGNFPNVARTLGVTITSKDVSDFFISVVEDTVKYREKHNLVRKDFMQLLIDLKNTEKEQMLTIEELAAQCFVFFIAGFETSSTTMTFALFELAKRPDLQQQVRDEIETVLAKHGNITYDAIQDLKFMDQVIDETLRMYPPVPVLTRKCVKDYKIPDQDVIIQKGTRVFIPVLGIHYDSDLYPNPSQFDPDRFSEEKKKSRHGYAHLPFGEGPRICIGMRFGLMQTKVGLTALLKNYKFSVNSKTQTPLKMKPNSFILAAEGDVWLNAQKV</sequence>
<dbReference type="PANTHER" id="PTHR24292:SF100">
    <property type="entry name" value="CYTOCHROME P450 6A16, ISOFORM B-RELATED"/>
    <property type="match status" value="1"/>
</dbReference>
<evidence type="ECO:0000256" key="7">
    <source>
        <dbReference type="ARBA" id="ARBA00022824"/>
    </source>
</evidence>
<reference evidence="15 16" key="1">
    <citation type="journal article" date="2008" name="Nature">
        <title>The genome of the model beetle and pest Tribolium castaneum.</title>
        <authorList>
            <consortium name="Tribolium Genome Sequencing Consortium"/>
            <person name="Richards S."/>
            <person name="Gibbs R.A."/>
            <person name="Weinstock G.M."/>
            <person name="Brown S.J."/>
            <person name="Denell R."/>
            <person name="Beeman R.W."/>
            <person name="Gibbs R."/>
            <person name="Beeman R.W."/>
            <person name="Brown S.J."/>
            <person name="Bucher G."/>
            <person name="Friedrich M."/>
            <person name="Grimmelikhuijzen C.J."/>
            <person name="Klingler M."/>
            <person name="Lorenzen M."/>
            <person name="Richards S."/>
            <person name="Roth S."/>
            <person name="Schroder R."/>
            <person name="Tautz D."/>
            <person name="Zdobnov E.M."/>
            <person name="Muzny D."/>
            <person name="Gibbs R.A."/>
            <person name="Weinstock G.M."/>
            <person name="Attaway T."/>
            <person name="Bell S."/>
            <person name="Buhay C.J."/>
            <person name="Chandrabose M.N."/>
            <person name="Chavez D."/>
            <person name="Clerk-Blankenburg K.P."/>
            <person name="Cree A."/>
            <person name="Dao M."/>
            <person name="Davis C."/>
            <person name="Chacko J."/>
            <person name="Dinh H."/>
            <person name="Dugan-Rocha S."/>
            <person name="Fowler G."/>
            <person name="Garner T.T."/>
            <person name="Garnes J."/>
            <person name="Gnirke A."/>
            <person name="Hawes A."/>
            <person name="Hernandez J."/>
            <person name="Hines S."/>
            <person name="Holder M."/>
            <person name="Hume J."/>
            <person name="Jhangiani S.N."/>
            <person name="Joshi V."/>
            <person name="Khan Z.M."/>
            <person name="Jackson L."/>
            <person name="Kovar C."/>
            <person name="Kowis A."/>
            <person name="Lee S."/>
            <person name="Lewis L.R."/>
            <person name="Margolis J."/>
            <person name="Morgan M."/>
            <person name="Nazareth L.V."/>
            <person name="Nguyen N."/>
            <person name="Okwuonu G."/>
            <person name="Parker D."/>
            <person name="Richards S."/>
            <person name="Ruiz S.J."/>
            <person name="Santibanez J."/>
            <person name="Savard J."/>
            <person name="Scherer S.E."/>
            <person name="Schneider B."/>
            <person name="Sodergren E."/>
            <person name="Tautz D."/>
            <person name="Vattahil S."/>
            <person name="Villasana D."/>
            <person name="White C.S."/>
            <person name="Wright R."/>
            <person name="Park Y."/>
            <person name="Beeman R.W."/>
            <person name="Lord J."/>
            <person name="Oppert B."/>
            <person name="Lorenzen M."/>
            <person name="Brown S."/>
            <person name="Wang L."/>
            <person name="Savard J."/>
            <person name="Tautz D."/>
            <person name="Richards S."/>
            <person name="Weinstock G."/>
            <person name="Gibbs R.A."/>
            <person name="Liu Y."/>
            <person name="Worley K."/>
            <person name="Weinstock G."/>
            <person name="Elsik C.G."/>
            <person name="Reese J.T."/>
            <person name="Elhaik E."/>
            <person name="Landan G."/>
            <person name="Graur D."/>
            <person name="Arensburger P."/>
            <person name="Atkinson P."/>
            <person name="Beeman R.W."/>
            <person name="Beidler J."/>
            <person name="Brown S.J."/>
            <person name="Demuth J.P."/>
            <person name="Drury D.W."/>
            <person name="Du Y.Z."/>
            <person name="Fujiwara H."/>
            <person name="Lorenzen M."/>
            <person name="Maselli V."/>
            <person name="Osanai M."/>
            <person name="Park Y."/>
            <person name="Robertson H.M."/>
            <person name="Tu Z."/>
            <person name="Wang J.J."/>
            <person name="Wang S."/>
            <person name="Richards S."/>
            <person name="Song H."/>
            <person name="Zhang L."/>
            <person name="Sodergren E."/>
            <person name="Werner D."/>
            <person name="Stanke M."/>
            <person name="Morgenstern B."/>
            <person name="Solovyev V."/>
            <person name="Kosarev P."/>
            <person name="Brown G."/>
            <person name="Chen H.C."/>
            <person name="Ermolaeva O."/>
            <person name="Hlavina W."/>
            <person name="Kapustin Y."/>
            <person name="Kiryutin B."/>
            <person name="Kitts P."/>
            <person name="Maglott D."/>
            <person name="Pruitt K."/>
            <person name="Sapojnikov V."/>
            <person name="Souvorov A."/>
            <person name="Mackey A.J."/>
            <person name="Waterhouse R.M."/>
            <person name="Wyder S."/>
            <person name="Zdobnov E.M."/>
            <person name="Zdobnov E.M."/>
            <person name="Wyder S."/>
            <person name="Kriventseva E.V."/>
            <person name="Kadowaki T."/>
            <person name="Bork P."/>
            <person name="Aranda M."/>
            <person name="Bao R."/>
            <person name="Beermann A."/>
            <person name="Berns N."/>
            <person name="Bolognesi R."/>
            <person name="Bonneton F."/>
            <person name="Bopp D."/>
            <person name="Brown S.J."/>
            <person name="Bucher G."/>
            <person name="Butts T."/>
            <person name="Chaumot A."/>
            <person name="Denell R.E."/>
            <person name="Ferrier D.E."/>
            <person name="Friedrich M."/>
            <person name="Gordon C.M."/>
            <person name="Jindra M."/>
            <person name="Klingler M."/>
            <person name="Lan Q."/>
            <person name="Lattorff H.M."/>
            <person name="Laudet V."/>
            <person name="von Levetsow C."/>
            <person name="Liu Z."/>
            <person name="Lutz R."/>
            <person name="Lynch J.A."/>
            <person name="da Fonseca R.N."/>
            <person name="Posnien N."/>
            <person name="Reuter R."/>
            <person name="Roth S."/>
            <person name="Savard J."/>
            <person name="Schinko J.B."/>
            <person name="Schmitt C."/>
            <person name="Schoppmeier M."/>
            <person name="Schroder R."/>
            <person name="Shippy T.D."/>
            <person name="Simonnet F."/>
            <person name="Marques-Souza H."/>
            <person name="Tautz D."/>
            <person name="Tomoyasu Y."/>
            <person name="Trauner J."/>
            <person name="Van der Zee M."/>
            <person name="Vervoort M."/>
            <person name="Wittkopp N."/>
            <person name="Wimmer E.A."/>
            <person name="Yang X."/>
            <person name="Jones A.K."/>
            <person name="Sattelle D.B."/>
            <person name="Ebert P.R."/>
            <person name="Nelson D."/>
            <person name="Scott J.G."/>
            <person name="Beeman R.W."/>
            <person name="Muthukrishnan S."/>
            <person name="Kramer K.J."/>
            <person name="Arakane Y."/>
            <person name="Beeman R.W."/>
            <person name="Zhu Q."/>
            <person name="Hogenkamp D."/>
            <person name="Dixit R."/>
            <person name="Oppert B."/>
            <person name="Jiang H."/>
            <person name="Zou Z."/>
            <person name="Marshall J."/>
            <person name="Elpidina E."/>
            <person name="Vinokurov K."/>
            <person name="Oppert C."/>
            <person name="Zou Z."/>
            <person name="Evans J."/>
            <person name="Lu Z."/>
            <person name="Zhao P."/>
            <person name="Sumathipala N."/>
            <person name="Altincicek B."/>
            <person name="Vilcinskas A."/>
            <person name="Williams M."/>
            <person name="Hultmark D."/>
            <person name="Hetru C."/>
            <person name="Jiang H."/>
            <person name="Grimmelikhuijzen C.J."/>
            <person name="Hauser F."/>
            <person name="Cazzamali G."/>
            <person name="Williamson M."/>
            <person name="Park Y."/>
            <person name="Li B."/>
            <person name="Tanaka Y."/>
            <person name="Predel R."/>
            <person name="Neupert S."/>
            <person name="Schachtner J."/>
            <person name="Verleyen P."/>
            <person name="Raible F."/>
            <person name="Bork P."/>
            <person name="Friedrich M."/>
            <person name="Walden K.K."/>
            <person name="Robertson H.M."/>
            <person name="Angeli S."/>
            <person name="Foret S."/>
            <person name="Bucher G."/>
            <person name="Schuetz S."/>
            <person name="Maleszka R."/>
            <person name="Wimmer E.A."/>
            <person name="Beeman R.W."/>
            <person name="Lorenzen M."/>
            <person name="Tomoyasu Y."/>
            <person name="Miller S.C."/>
            <person name="Grossmann D."/>
            <person name="Bucher G."/>
        </authorList>
    </citation>
    <scope>NUCLEOTIDE SEQUENCE [LARGE SCALE GENOMIC DNA]</scope>
    <source>
        <strain evidence="15 16">Georgia GA2</strain>
    </source>
</reference>
<evidence type="ECO:0000256" key="5">
    <source>
        <dbReference type="ARBA" id="ARBA00022617"/>
    </source>
</evidence>
<dbReference type="GO" id="GO:0020037">
    <property type="term" value="F:heme binding"/>
    <property type="evidence" value="ECO:0007669"/>
    <property type="project" value="InterPro"/>
</dbReference>
<dbReference type="SUPFAM" id="SSF48264">
    <property type="entry name" value="Cytochrome P450"/>
    <property type="match status" value="1"/>
</dbReference>
<dbReference type="CDD" id="cd11056">
    <property type="entry name" value="CYP6-like"/>
    <property type="match status" value="1"/>
</dbReference>
<comment type="similarity">
    <text evidence="4 14">Belongs to the cytochrome P450 family.</text>
</comment>
<keyword evidence="7" id="KW-0256">Endoplasmic reticulum</keyword>
<keyword evidence="8" id="KW-0492">Microsome</keyword>